<dbReference type="PANTHER" id="PTHR28241:SF1">
    <property type="entry name" value="MITOCHONDRIAL IMPORT PROTEIN 1"/>
    <property type="match status" value="1"/>
</dbReference>
<feature type="region of interest" description="Disordered" evidence="1">
    <location>
        <begin position="17"/>
        <end position="235"/>
    </location>
</feature>
<dbReference type="STRING" id="930990.A0A067MXF8"/>
<dbReference type="Pfam" id="PF08219">
    <property type="entry name" value="TOM13"/>
    <property type="match status" value="1"/>
</dbReference>
<evidence type="ECO:0000313" key="2">
    <source>
        <dbReference type="EMBL" id="KDQ19355.1"/>
    </source>
</evidence>
<feature type="compositionally biased region" description="Basic and acidic residues" evidence="1">
    <location>
        <begin position="87"/>
        <end position="115"/>
    </location>
</feature>
<dbReference type="GO" id="GO:0045040">
    <property type="term" value="P:protein insertion into mitochondrial outer membrane"/>
    <property type="evidence" value="ECO:0007669"/>
    <property type="project" value="TreeGrafter"/>
</dbReference>
<dbReference type="GO" id="GO:0005741">
    <property type="term" value="C:mitochondrial outer membrane"/>
    <property type="evidence" value="ECO:0007669"/>
    <property type="project" value="InterPro"/>
</dbReference>
<organism evidence="2 3">
    <name type="scientific">Botryobasidium botryosum (strain FD-172 SS1)</name>
    <dbReference type="NCBI Taxonomy" id="930990"/>
    <lineage>
        <taxon>Eukaryota</taxon>
        <taxon>Fungi</taxon>
        <taxon>Dikarya</taxon>
        <taxon>Basidiomycota</taxon>
        <taxon>Agaricomycotina</taxon>
        <taxon>Agaricomycetes</taxon>
        <taxon>Cantharellales</taxon>
        <taxon>Botryobasidiaceae</taxon>
        <taxon>Botryobasidium</taxon>
    </lineage>
</organism>
<feature type="compositionally biased region" description="Basic and acidic residues" evidence="1">
    <location>
        <begin position="208"/>
        <end position="227"/>
    </location>
</feature>
<evidence type="ECO:0008006" key="4">
    <source>
        <dbReference type="Google" id="ProtNLM"/>
    </source>
</evidence>
<reference evidence="3" key="1">
    <citation type="journal article" date="2014" name="Proc. Natl. Acad. Sci. U.S.A.">
        <title>Extensive sampling of basidiomycete genomes demonstrates inadequacy of the white-rot/brown-rot paradigm for wood decay fungi.</title>
        <authorList>
            <person name="Riley R."/>
            <person name="Salamov A.A."/>
            <person name="Brown D.W."/>
            <person name="Nagy L.G."/>
            <person name="Floudas D."/>
            <person name="Held B.W."/>
            <person name="Levasseur A."/>
            <person name="Lombard V."/>
            <person name="Morin E."/>
            <person name="Otillar R."/>
            <person name="Lindquist E.A."/>
            <person name="Sun H."/>
            <person name="LaButti K.M."/>
            <person name="Schmutz J."/>
            <person name="Jabbour D."/>
            <person name="Luo H."/>
            <person name="Baker S.E."/>
            <person name="Pisabarro A.G."/>
            <person name="Walton J.D."/>
            <person name="Blanchette R.A."/>
            <person name="Henrissat B."/>
            <person name="Martin F."/>
            <person name="Cullen D."/>
            <person name="Hibbett D.S."/>
            <person name="Grigoriev I.V."/>
        </authorList>
    </citation>
    <scope>NUCLEOTIDE SEQUENCE [LARGE SCALE GENOMIC DNA]</scope>
    <source>
        <strain evidence="3">FD-172 SS1</strain>
    </source>
</reference>
<dbReference type="EMBL" id="KL198019">
    <property type="protein sequence ID" value="KDQ19355.1"/>
    <property type="molecule type" value="Genomic_DNA"/>
</dbReference>
<protein>
    <recommendedName>
        <fullName evidence="4">TOM13-domain-containing protein</fullName>
    </recommendedName>
</protein>
<dbReference type="InParanoid" id="A0A067MXF8"/>
<gene>
    <name evidence="2" type="ORF">BOTBODRAFT_170460</name>
</gene>
<sequence length="313" mass="33269">MSDSVDASLEAALHTAFADTNIPAQPAVQPTPEEAAQAPVPVLGGAPTPAPIPTPSGEPSAPLEESWKDEYSELESSWRAESAAMRAKAEKERERWAAVREAEEAAAAEQKKSAEGGEVEWETVSTSPQAPKGSFGSSPHSPSAATSQHLGEPSIVDVRDLVEGEHQGHPTQGPDSEDGLSRTWEDVPSMASSFPSLPENNTPPSAPSEKEKRPSSHLADNDKDDKPTPVPLPPSLTMTLFDSNAPARTRILALFSTLAINLVLPFVNGVMLGFGEIFARNVVGPWFGWNTPARAPLDRVGLRSAGGGKRFFK</sequence>
<evidence type="ECO:0000313" key="3">
    <source>
        <dbReference type="Proteomes" id="UP000027195"/>
    </source>
</evidence>
<dbReference type="HOGENOM" id="CLU_078285_0_0_1"/>
<evidence type="ECO:0000256" key="1">
    <source>
        <dbReference type="SAM" id="MobiDB-lite"/>
    </source>
</evidence>
<dbReference type="OrthoDB" id="5529571at2759"/>
<dbReference type="AlphaFoldDB" id="A0A067MXF8"/>
<feature type="compositionally biased region" description="Polar residues" evidence="1">
    <location>
        <begin position="190"/>
        <end position="203"/>
    </location>
</feature>
<dbReference type="InterPro" id="IPR013262">
    <property type="entry name" value="OMP_MIM1/TOM13_mt"/>
</dbReference>
<dbReference type="PANTHER" id="PTHR28241">
    <property type="entry name" value="MITOCHONDRIAL IMPORT PROTEIN 1"/>
    <property type="match status" value="1"/>
</dbReference>
<feature type="compositionally biased region" description="Basic and acidic residues" evidence="1">
    <location>
        <begin position="157"/>
        <end position="168"/>
    </location>
</feature>
<dbReference type="GO" id="GO:0070096">
    <property type="term" value="P:mitochondrial outer membrane translocase complex assembly"/>
    <property type="evidence" value="ECO:0007669"/>
    <property type="project" value="TreeGrafter"/>
</dbReference>
<name>A0A067MXF8_BOTB1</name>
<keyword evidence="3" id="KW-1185">Reference proteome</keyword>
<proteinExistence type="predicted"/>
<dbReference type="Proteomes" id="UP000027195">
    <property type="component" value="Unassembled WGS sequence"/>
</dbReference>
<accession>A0A067MXF8</accession>
<feature type="compositionally biased region" description="Polar residues" evidence="1">
    <location>
        <begin position="123"/>
        <end position="149"/>
    </location>
</feature>